<feature type="transmembrane region" description="Helical" evidence="1">
    <location>
        <begin position="98"/>
        <end position="117"/>
    </location>
</feature>
<evidence type="ECO:0000256" key="1">
    <source>
        <dbReference type="SAM" id="Phobius"/>
    </source>
</evidence>
<protein>
    <recommendedName>
        <fullName evidence="4">Integral membrane protein</fullName>
    </recommendedName>
</protein>
<gene>
    <name evidence="2" type="ORF">QIT00_24880</name>
</gene>
<dbReference type="RefSeq" id="WP_282537613.1">
    <property type="nucleotide sequence ID" value="NZ_JASCIS010000028.1"/>
</dbReference>
<feature type="transmembrane region" description="Helical" evidence="1">
    <location>
        <begin position="66"/>
        <end position="92"/>
    </location>
</feature>
<feature type="transmembrane region" description="Helical" evidence="1">
    <location>
        <begin position="30"/>
        <end position="54"/>
    </location>
</feature>
<evidence type="ECO:0008006" key="4">
    <source>
        <dbReference type="Google" id="ProtNLM"/>
    </source>
</evidence>
<evidence type="ECO:0000313" key="2">
    <source>
        <dbReference type="EMBL" id="MDI3421747.1"/>
    </source>
</evidence>
<reference evidence="2 3" key="1">
    <citation type="submission" date="2023-05" db="EMBL/GenBank/DDBJ databases">
        <title>Draft genome sequence of Streptomyces sp. B-S-A12 isolated from a cave soil in Thailand.</title>
        <authorList>
            <person name="Chamroensaksri N."/>
            <person name="Muangham S."/>
        </authorList>
    </citation>
    <scope>NUCLEOTIDE SEQUENCE [LARGE SCALE GENOMIC DNA]</scope>
    <source>
        <strain evidence="2 3">B-S-A12</strain>
    </source>
</reference>
<comment type="caution">
    <text evidence="2">The sequence shown here is derived from an EMBL/GenBank/DDBJ whole genome shotgun (WGS) entry which is preliminary data.</text>
</comment>
<keyword evidence="1" id="KW-1133">Transmembrane helix</keyword>
<sequence>MTKSEVPDGAAPTETEASDNEVAVDMVARVMLAVLTLGFGFAVKLFGPLLAIACDSCQDGVRTMRFAGVIEFLSGYVLLPVTLAAAVAFLIPDGGVKAGAIGLCVLGMLFFVMLALGQVAA</sequence>
<dbReference type="EMBL" id="JASCIS010000028">
    <property type="protein sequence ID" value="MDI3421747.1"/>
    <property type="molecule type" value="Genomic_DNA"/>
</dbReference>
<accession>A0ABT6T1L3</accession>
<proteinExistence type="predicted"/>
<keyword evidence="3" id="KW-1185">Reference proteome</keyword>
<name>A0ABT6T1L3_9ACTN</name>
<keyword evidence="1" id="KW-0812">Transmembrane</keyword>
<evidence type="ECO:0000313" key="3">
    <source>
        <dbReference type="Proteomes" id="UP001237105"/>
    </source>
</evidence>
<organism evidence="2 3">
    <name type="scientific">Streptomyces luteolus</name>
    <dbReference type="NCBI Taxonomy" id="3043615"/>
    <lineage>
        <taxon>Bacteria</taxon>
        <taxon>Bacillati</taxon>
        <taxon>Actinomycetota</taxon>
        <taxon>Actinomycetes</taxon>
        <taxon>Kitasatosporales</taxon>
        <taxon>Streptomycetaceae</taxon>
        <taxon>Streptomyces</taxon>
    </lineage>
</organism>
<keyword evidence="1" id="KW-0472">Membrane</keyword>
<dbReference type="Proteomes" id="UP001237105">
    <property type="component" value="Unassembled WGS sequence"/>
</dbReference>